<evidence type="ECO:0000313" key="2">
    <source>
        <dbReference type="EMBL" id="KAF8670444.1"/>
    </source>
</evidence>
<keyword evidence="3" id="KW-1185">Reference proteome</keyword>
<evidence type="ECO:0000256" key="1">
    <source>
        <dbReference type="SAM" id="Phobius"/>
    </source>
</evidence>
<name>A0A835E7F5_9POAL</name>
<dbReference type="EMBL" id="JACEFO010002256">
    <property type="protein sequence ID" value="KAF8670444.1"/>
    <property type="molecule type" value="Genomic_DNA"/>
</dbReference>
<keyword evidence="1" id="KW-1133">Transmembrane helix</keyword>
<evidence type="ECO:0000313" key="3">
    <source>
        <dbReference type="Proteomes" id="UP000636709"/>
    </source>
</evidence>
<gene>
    <name evidence="2" type="ORF">HU200_050655</name>
</gene>
<reference evidence="2" key="1">
    <citation type="submission" date="2020-07" db="EMBL/GenBank/DDBJ databases">
        <title>Genome sequence and genetic diversity analysis of an under-domesticated orphan crop, white fonio (Digitaria exilis).</title>
        <authorList>
            <person name="Bennetzen J.L."/>
            <person name="Chen S."/>
            <person name="Ma X."/>
            <person name="Wang X."/>
            <person name="Yssel A.E.J."/>
            <person name="Chaluvadi S.R."/>
            <person name="Johnson M."/>
            <person name="Gangashetty P."/>
            <person name="Hamidou F."/>
            <person name="Sanogo M.D."/>
            <person name="Zwaenepoel A."/>
            <person name="Wallace J."/>
            <person name="Van De Peer Y."/>
            <person name="Van Deynze A."/>
        </authorList>
    </citation>
    <scope>NUCLEOTIDE SEQUENCE</scope>
    <source>
        <tissue evidence="2">Leaves</tissue>
    </source>
</reference>
<comment type="caution">
    <text evidence="2">The sequence shown here is derived from an EMBL/GenBank/DDBJ whole genome shotgun (WGS) entry which is preliminary data.</text>
</comment>
<dbReference type="Proteomes" id="UP000636709">
    <property type="component" value="Unassembled WGS sequence"/>
</dbReference>
<organism evidence="2 3">
    <name type="scientific">Digitaria exilis</name>
    <dbReference type="NCBI Taxonomy" id="1010633"/>
    <lineage>
        <taxon>Eukaryota</taxon>
        <taxon>Viridiplantae</taxon>
        <taxon>Streptophyta</taxon>
        <taxon>Embryophyta</taxon>
        <taxon>Tracheophyta</taxon>
        <taxon>Spermatophyta</taxon>
        <taxon>Magnoliopsida</taxon>
        <taxon>Liliopsida</taxon>
        <taxon>Poales</taxon>
        <taxon>Poaceae</taxon>
        <taxon>PACMAD clade</taxon>
        <taxon>Panicoideae</taxon>
        <taxon>Panicodae</taxon>
        <taxon>Paniceae</taxon>
        <taxon>Anthephorinae</taxon>
        <taxon>Digitaria</taxon>
    </lineage>
</organism>
<accession>A0A835E7F5</accession>
<proteinExistence type="predicted"/>
<dbReference type="AlphaFoldDB" id="A0A835E7F5"/>
<sequence length="47" mass="5067">MGGRAGQGRGSSTAAGMWGRRAIVCNKMLVLVSALHVEFLLFYVIEL</sequence>
<feature type="transmembrane region" description="Helical" evidence="1">
    <location>
        <begin position="28"/>
        <end position="45"/>
    </location>
</feature>
<keyword evidence="1" id="KW-0472">Membrane</keyword>
<protein>
    <submittedName>
        <fullName evidence="2">Uncharacterized protein</fullName>
    </submittedName>
</protein>
<keyword evidence="1" id="KW-0812">Transmembrane</keyword>